<comment type="caution">
    <text evidence="2">The sequence shown here is derived from an EMBL/GenBank/DDBJ whole genome shotgun (WGS) entry which is preliminary data.</text>
</comment>
<dbReference type="PANTHER" id="PTHR41339:SF1">
    <property type="entry name" value="SECRETED PROTEIN"/>
    <property type="match status" value="1"/>
</dbReference>
<sequence>MKKSMFAALCLSSILALGTVTSCSDNESAPSYFIDPNEDTNIKDLEVLFGNNEGAQQWEVKQNVHITKGTYLMKGWCYITDGVTVTIDPGTVIRGDKSTKAALIVERGGKLIAEGTAQEPIVMTSMMKKGLRRPGDWGGLIICGKANNNQKEQQIEGGPRTKHGGNDDNDNSGIFKYIRVEFAGFPFEKDKEINGITFGSVGKGTVVDHLQVSYSNDDSFEWFGGSVNCKHLIAYKGWDDDFDTDNGFSGNVQFCLGVRDPKIADVSQSNGFESDNCADGNIAATPITTAVFSNVTFVGPATKLNADFQNTSDYINAGDLYPNNNSGLGKFQSAMQIRRSSNLNCVNSVAIGWPIGLIIDGEKGNTVESAKEGKIVLQNIYLALGKNSVVGTDANKKYEDVLGTYSDGKITYDETKPSYSSTFFKTQKGNTVFENEDDLKLIDTKNVGQKYAPTSESPLLGKASFDAVPNATQLEKVTYIGAFSAQDNWMDNWTNFDPENTDY</sequence>
<feature type="signal peptide" evidence="1">
    <location>
        <begin position="1"/>
        <end position="18"/>
    </location>
</feature>
<evidence type="ECO:0000256" key="1">
    <source>
        <dbReference type="SAM" id="SignalP"/>
    </source>
</evidence>
<evidence type="ECO:0000313" key="3">
    <source>
        <dbReference type="Proteomes" id="UP000284379"/>
    </source>
</evidence>
<dbReference type="RefSeq" id="WP_122200953.1">
    <property type="nucleotide sequence ID" value="NZ_CABJFV010000002.1"/>
</dbReference>
<evidence type="ECO:0008006" key="4">
    <source>
        <dbReference type="Google" id="ProtNLM"/>
    </source>
</evidence>
<organism evidence="2 3">
    <name type="scientific">Bacteroides nordii</name>
    <dbReference type="NCBI Taxonomy" id="291645"/>
    <lineage>
        <taxon>Bacteria</taxon>
        <taxon>Pseudomonadati</taxon>
        <taxon>Bacteroidota</taxon>
        <taxon>Bacteroidia</taxon>
        <taxon>Bacteroidales</taxon>
        <taxon>Bacteroidaceae</taxon>
        <taxon>Bacteroides</taxon>
    </lineage>
</organism>
<reference evidence="2 3" key="1">
    <citation type="submission" date="2018-08" db="EMBL/GenBank/DDBJ databases">
        <title>A genome reference for cultivated species of the human gut microbiota.</title>
        <authorList>
            <person name="Zou Y."/>
            <person name="Xue W."/>
            <person name="Luo G."/>
        </authorList>
    </citation>
    <scope>NUCLEOTIDE SEQUENCE [LARGE SCALE GENOMIC DNA]</scope>
    <source>
        <strain evidence="2 3">AM40-30BH</strain>
    </source>
</reference>
<name>A0A413VW59_9BACE</name>
<accession>A0A413VW59</accession>
<dbReference type="Proteomes" id="UP000284379">
    <property type="component" value="Unassembled WGS sequence"/>
</dbReference>
<evidence type="ECO:0000313" key="2">
    <source>
        <dbReference type="EMBL" id="RHB37867.1"/>
    </source>
</evidence>
<dbReference type="PANTHER" id="PTHR41339">
    <property type="entry name" value="LIPL48"/>
    <property type="match status" value="1"/>
</dbReference>
<protein>
    <recommendedName>
        <fullName evidence="4">T9SS C-terminal target domain-containing protein</fullName>
    </recommendedName>
</protein>
<keyword evidence="1" id="KW-0732">Signal</keyword>
<gene>
    <name evidence="2" type="ORF">DW888_03325</name>
</gene>
<proteinExistence type="predicted"/>
<dbReference type="EMBL" id="QSGO01000002">
    <property type="protein sequence ID" value="RHB37867.1"/>
    <property type="molecule type" value="Genomic_DNA"/>
</dbReference>
<dbReference type="AlphaFoldDB" id="A0A413VW59"/>
<dbReference type="PROSITE" id="PS51257">
    <property type="entry name" value="PROKAR_LIPOPROTEIN"/>
    <property type="match status" value="1"/>
</dbReference>
<feature type="chain" id="PRO_5019308931" description="T9SS C-terminal target domain-containing protein" evidence="1">
    <location>
        <begin position="19"/>
        <end position="503"/>
    </location>
</feature>